<accession>A0A0M2R628</accession>
<dbReference type="OrthoDB" id="5418604at2"/>
<dbReference type="InterPro" id="IPR009045">
    <property type="entry name" value="Zn_M74/Hedgehog-like"/>
</dbReference>
<proteinExistence type="predicted"/>
<evidence type="ECO:0000313" key="2">
    <source>
        <dbReference type="EMBL" id="KKJ75455.1"/>
    </source>
</evidence>
<organism evidence="2 3">
    <name type="scientific">Kiloniella litopenaei</name>
    <dbReference type="NCBI Taxonomy" id="1549748"/>
    <lineage>
        <taxon>Bacteria</taxon>
        <taxon>Pseudomonadati</taxon>
        <taxon>Pseudomonadota</taxon>
        <taxon>Alphaproteobacteria</taxon>
        <taxon>Rhodospirillales</taxon>
        <taxon>Kiloniellaceae</taxon>
        <taxon>Kiloniella</taxon>
    </lineage>
</organism>
<gene>
    <name evidence="2" type="ORF">WH95_18620</name>
</gene>
<name>A0A0M2R628_9PROT</name>
<sequence length="121" mass="13708">MINWPDYPNFSASEFTCKCGCGRADMKPEFMAKLQELRNQVGPLEITSGFRCRNHPVEKNKKRPGAHSAGLAADIVPLKSRRYDLLTTISDMRFKGIGVAKTFIHIDEGHPYAYRPASWSY</sequence>
<dbReference type="Pfam" id="PF08291">
    <property type="entry name" value="Peptidase_M15_3"/>
    <property type="match status" value="1"/>
</dbReference>
<evidence type="ECO:0000313" key="3">
    <source>
        <dbReference type="Proteomes" id="UP000034491"/>
    </source>
</evidence>
<dbReference type="InterPro" id="IPR013230">
    <property type="entry name" value="Peptidase_M15A_C"/>
</dbReference>
<dbReference type="SUPFAM" id="SSF55166">
    <property type="entry name" value="Hedgehog/DD-peptidase"/>
    <property type="match status" value="1"/>
</dbReference>
<dbReference type="Proteomes" id="UP000034491">
    <property type="component" value="Unassembled WGS sequence"/>
</dbReference>
<protein>
    <recommendedName>
        <fullName evidence="1">Peptidase M15A C-terminal domain-containing protein</fullName>
    </recommendedName>
</protein>
<comment type="caution">
    <text evidence="2">The sequence shown here is derived from an EMBL/GenBank/DDBJ whole genome shotgun (WGS) entry which is preliminary data.</text>
</comment>
<dbReference type="EMBL" id="LANI01000032">
    <property type="protein sequence ID" value="KKJ75455.1"/>
    <property type="molecule type" value="Genomic_DNA"/>
</dbReference>
<evidence type="ECO:0000259" key="1">
    <source>
        <dbReference type="Pfam" id="PF08291"/>
    </source>
</evidence>
<dbReference type="Gene3D" id="3.30.1380.10">
    <property type="match status" value="1"/>
</dbReference>
<dbReference type="AlphaFoldDB" id="A0A0M2R628"/>
<keyword evidence="3" id="KW-1185">Reference proteome</keyword>
<dbReference type="RefSeq" id="WP_046509887.1">
    <property type="nucleotide sequence ID" value="NZ_LANI01000032.1"/>
</dbReference>
<reference evidence="2 3" key="1">
    <citation type="submission" date="2015-03" db="EMBL/GenBank/DDBJ databases">
        <title>Genome sequence of Kiloniella sp. P1-1, isolated from the gut microflora of Pacific white shrimp, Penaeus vannamei.</title>
        <authorList>
            <person name="Shao Z."/>
            <person name="Wang L."/>
            <person name="Li X."/>
        </authorList>
    </citation>
    <scope>NUCLEOTIDE SEQUENCE [LARGE SCALE GENOMIC DNA]</scope>
    <source>
        <strain evidence="2 3">P1-1</strain>
    </source>
</reference>
<dbReference type="STRING" id="1549748.WH95_18620"/>
<feature type="domain" description="Peptidase M15A C-terminal" evidence="1">
    <location>
        <begin position="9"/>
        <end position="107"/>
    </location>
</feature>